<reference evidence="2 3" key="1">
    <citation type="journal article" date="2015" name="Nature">
        <title>rRNA introns, odd ribosomes, and small enigmatic genomes across a large radiation of phyla.</title>
        <authorList>
            <person name="Brown C.T."/>
            <person name="Hug L.A."/>
            <person name="Thomas B.C."/>
            <person name="Sharon I."/>
            <person name="Castelle C.J."/>
            <person name="Singh A."/>
            <person name="Wilkins M.J."/>
            <person name="Williams K.H."/>
            <person name="Banfield J.F."/>
        </authorList>
    </citation>
    <scope>NUCLEOTIDE SEQUENCE [LARGE SCALE GENOMIC DNA]</scope>
</reference>
<dbReference type="Proteomes" id="UP000034646">
    <property type="component" value="Unassembled WGS sequence"/>
</dbReference>
<evidence type="ECO:0000313" key="3">
    <source>
        <dbReference type="Proteomes" id="UP000034646"/>
    </source>
</evidence>
<accession>A0A0G1DTB3</accession>
<dbReference type="STRING" id="1618738.UV76_C0006G0009"/>
<dbReference type="PANTHER" id="PTHR24096">
    <property type="entry name" value="LONG-CHAIN-FATTY-ACID--COA LIGASE"/>
    <property type="match status" value="1"/>
</dbReference>
<dbReference type="GO" id="GO:0016405">
    <property type="term" value="F:CoA-ligase activity"/>
    <property type="evidence" value="ECO:0007669"/>
    <property type="project" value="TreeGrafter"/>
</dbReference>
<name>A0A0G1DTB3_9BACT</name>
<dbReference type="AlphaFoldDB" id="A0A0G1DTB3"/>
<proteinExistence type="predicted"/>
<dbReference type="SUPFAM" id="SSF56801">
    <property type="entry name" value="Acetyl-CoA synthetase-like"/>
    <property type="match status" value="1"/>
</dbReference>
<evidence type="ECO:0000259" key="1">
    <source>
        <dbReference type="Pfam" id="PF00501"/>
    </source>
</evidence>
<evidence type="ECO:0000313" key="2">
    <source>
        <dbReference type="EMBL" id="KKT00875.1"/>
    </source>
</evidence>
<dbReference type="InterPro" id="IPR020845">
    <property type="entry name" value="AMP-binding_CS"/>
</dbReference>
<comment type="caution">
    <text evidence="2">The sequence shown here is derived from an EMBL/GenBank/DDBJ whole genome shotgun (WGS) entry which is preliminary data.</text>
</comment>
<dbReference type="Pfam" id="PF00501">
    <property type="entry name" value="AMP-binding"/>
    <property type="match status" value="1"/>
</dbReference>
<dbReference type="PATRIC" id="fig|1618738.3.peg.343"/>
<dbReference type="Gene3D" id="3.40.50.12780">
    <property type="entry name" value="N-terminal domain of ligase-like"/>
    <property type="match status" value="1"/>
</dbReference>
<dbReference type="InterPro" id="IPR045851">
    <property type="entry name" value="AMP-bd_C_sf"/>
</dbReference>
<dbReference type="InterPro" id="IPR000873">
    <property type="entry name" value="AMP-dep_synth/lig_dom"/>
</dbReference>
<sequence length="557" mass="63011">MKIGYYPSKHINNNVVSFLEKHAKQQPHKIAFYFSRHSGLQLKLFNHKSITYLNFNSKVSSVAGGFLKLGIRKKDRVIVFVPISPELYISVAALQRIGAIPVLLDSLSRQEQLAIIIKNSRPCGIVAPTIWLRMSEKYLDRFGIGIRIAADENFEEGNIVRLASLFSGLAQEIAPVQRDHTALITYTTGSSGVPKGANRTHHFLAAQHYALKRLFPYRQTDVDLPVFPVFALNNLASGVTTVIPAIDISKPSPEDAKILLSQILQLKVNCMTLAPSSFRNLAIYCNETGITLEGISRVLTGGAPISETDISKFITTAPHSKNWILYGSTEVEPIAYIESKKMLSIKAPKLTNVTKVGVNVGKIDKALRYKCIDIETGDIRQAIDIQKREVDRGEIGELIVAGKHVCLGYYKNKEAFLRTKIKDKSGTVWHRTGDLARIDQSGYLWIVGRRHNVIKLDNDYFFPVRPEIILKDIPHITNAAYLNFKHKHKQKIVAVIVLKRKDREIEEKCRNNINKIFKKEKLPLNEVIFMEEIPMDVRHHSKVDYNSLRQKLNEIFV</sequence>
<dbReference type="EMBL" id="LCFS01000006">
    <property type="protein sequence ID" value="KKT00875.1"/>
    <property type="molecule type" value="Genomic_DNA"/>
</dbReference>
<dbReference type="Gene3D" id="3.30.300.30">
    <property type="match status" value="1"/>
</dbReference>
<dbReference type="InterPro" id="IPR042099">
    <property type="entry name" value="ANL_N_sf"/>
</dbReference>
<organism evidence="2 3">
    <name type="scientific">Candidatus Nomurabacteria bacterium GW2011_GWA2_43_15</name>
    <dbReference type="NCBI Taxonomy" id="1618738"/>
    <lineage>
        <taxon>Bacteria</taxon>
        <taxon>Candidatus Nomuraibacteriota</taxon>
    </lineage>
</organism>
<feature type="domain" description="AMP-dependent synthetase/ligase" evidence="1">
    <location>
        <begin position="19"/>
        <end position="410"/>
    </location>
</feature>
<gene>
    <name evidence="2" type="ORF">UV76_C0006G0009</name>
</gene>
<protein>
    <recommendedName>
        <fullName evidence="1">AMP-dependent synthetase/ligase domain-containing protein</fullName>
    </recommendedName>
</protein>
<dbReference type="PROSITE" id="PS00455">
    <property type="entry name" value="AMP_BINDING"/>
    <property type="match status" value="1"/>
</dbReference>